<dbReference type="PANTHER" id="PTHR43537">
    <property type="entry name" value="TRANSCRIPTIONAL REGULATOR, GNTR FAMILY"/>
    <property type="match status" value="1"/>
</dbReference>
<dbReference type="InterPro" id="IPR036390">
    <property type="entry name" value="WH_DNA-bd_sf"/>
</dbReference>
<organism evidence="5 6">
    <name type="scientific">Thermanaerovibrio velox DSM 12556</name>
    <dbReference type="NCBI Taxonomy" id="926567"/>
    <lineage>
        <taxon>Bacteria</taxon>
        <taxon>Thermotogati</taxon>
        <taxon>Synergistota</taxon>
        <taxon>Synergistia</taxon>
        <taxon>Synergistales</taxon>
        <taxon>Synergistaceae</taxon>
        <taxon>Thermanaerovibrio</taxon>
    </lineage>
</organism>
<sequence length="235" mass="27761">MELNLKSLREQVYEYLKREMNEGRLKQGSFLDLNEISRNLGMSKTPLRDALFQLEAEGFVTIYPRRGIMVNPLDLKKIKNIYEILGALEGAVVVNEALKFTDQHVRRMEALNEEMKEALGGDDFNRFYKLNLEFHNTYLGLSDNQDLLHTVRILKERLYDFPRSKGFVKEWELNSVKEHQELVSLLARKDFNGAAEFIRDVHWSFEVQERFIRKYYFASQWELDPIKESKEEGSI</sequence>
<dbReference type="InterPro" id="IPR008920">
    <property type="entry name" value="TF_FadR/GntR_C"/>
</dbReference>
<keyword evidence="3" id="KW-0804">Transcription</keyword>
<dbReference type="HOGENOM" id="CLU_017584_5_2_0"/>
<accession>H0UP65</accession>
<name>H0UP65_9BACT</name>
<keyword evidence="6" id="KW-1185">Reference proteome</keyword>
<dbReference type="Pfam" id="PF07729">
    <property type="entry name" value="FCD"/>
    <property type="match status" value="1"/>
</dbReference>
<evidence type="ECO:0000313" key="5">
    <source>
        <dbReference type="EMBL" id="EHM09478.1"/>
    </source>
</evidence>
<dbReference type="GO" id="GO:0003700">
    <property type="term" value="F:DNA-binding transcription factor activity"/>
    <property type="evidence" value="ECO:0007669"/>
    <property type="project" value="InterPro"/>
</dbReference>
<dbReference type="Pfam" id="PF00392">
    <property type="entry name" value="GntR"/>
    <property type="match status" value="1"/>
</dbReference>
<dbReference type="InterPro" id="IPR011711">
    <property type="entry name" value="GntR_C"/>
</dbReference>
<dbReference type="eggNOG" id="COG1802">
    <property type="taxonomic scope" value="Bacteria"/>
</dbReference>
<evidence type="ECO:0000256" key="1">
    <source>
        <dbReference type="ARBA" id="ARBA00023015"/>
    </source>
</evidence>
<evidence type="ECO:0000313" key="6">
    <source>
        <dbReference type="Proteomes" id="UP000005730"/>
    </source>
</evidence>
<dbReference type="SUPFAM" id="SSF46785">
    <property type="entry name" value="Winged helix' DNA-binding domain"/>
    <property type="match status" value="1"/>
</dbReference>
<dbReference type="AlphaFoldDB" id="H0UP65"/>
<dbReference type="RefSeq" id="WP_006582971.1">
    <property type="nucleotide sequence ID" value="NZ_CM001377.1"/>
</dbReference>
<gene>
    <name evidence="5" type="ORF">TheveDRAFT_0308</name>
</gene>
<evidence type="ECO:0000256" key="2">
    <source>
        <dbReference type="ARBA" id="ARBA00023125"/>
    </source>
</evidence>
<evidence type="ECO:0000256" key="3">
    <source>
        <dbReference type="ARBA" id="ARBA00023163"/>
    </source>
</evidence>
<dbReference type="Gene3D" id="1.20.120.530">
    <property type="entry name" value="GntR ligand-binding domain-like"/>
    <property type="match status" value="1"/>
</dbReference>
<dbReference type="OrthoDB" id="389878at2"/>
<keyword evidence="1" id="KW-0805">Transcription regulation</keyword>
<dbReference type="PROSITE" id="PS50949">
    <property type="entry name" value="HTH_GNTR"/>
    <property type="match status" value="1"/>
</dbReference>
<dbReference type="GO" id="GO:0003677">
    <property type="term" value="F:DNA binding"/>
    <property type="evidence" value="ECO:0007669"/>
    <property type="project" value="UniProtKB-KW"/>
</dbReference>
<dbReference type="STRING" id="926567.TheveDRAFT_0308"/>
<dbReference type="SMART" id="SM00345">
    <property type="entry name" value="HTH_GNTR"/>
    <property type="match status" value="1"/>
</dbReference>
<dbReference type="Gene3D" id="1.10.10.10">
    <property type="entry name" value="Winged helix-like DNA-binding domain superfamily/Winged helix DNA-binding domain"/>
    <property type="match status" value="1"/>
</dbReference>
<dbReference type="SMART" id="SM00895">
    <property type="entry name" value="FCD"/>
    <property type="match status" value="1"/>
</dbReference>
<keyword evidence="2" id="KW-0238">DNA-binding</keyword>
<reference evidence="5 6" key="1">
    <citation type="submission" date="2011-10" db="EMBL/GenBank/DDBJ databases">
        <title>The Noncontiguous Finished genome of Thermanaerovibrio velox DSM 12556.</title>
        <authorList>
            <consortium name="US DOE Joint Genome Institute (JGI-PGF)"/>
            <person name="Lucas S."/>
            <person name="Copeland A."/>
            <person name="Lapidus A."/>
            <person name="Glavina del Rio T."/>
            <person name="Dalin E."/>
            <person name="Tice H."/>
            <person name="Bruce D."/>
            <person name="Goodwin L."/>
            <person name="Pitluck S."/>
            <person name="Peters L."/>
            <person name="Mikhailova N."/>
            <person name="Teshima H."/>
            <person name="Kyrpides N."/>
            <person name="Mavromatis K."/>
            <person name="Ivanova N."/>
            <person name="Markowitz V."/>
            <person name="Cheng J.-F."/>
            <person name="Hugenholtz P."/>
            <person name="Woyke T."/>
            <person name="Wu D."/>
            <person name="Spring S."/>
            <person name="Brambilla E.-M."/>
            <person name="Klenk H.-P."/>
            <person name="Eisen J.A."/>
        </authorList>
    </citation>
    <scope>NUCLEOTIDE SEQUENCE [LARGE SCALE GENOMIC DNA]</scope>
    <source>
        <strain evidence="5 6">DSM 12556</strain>
    </source>
</reference>
<proteinExistence type="predicted"/>
<protein>
    <submittedName>
        <fullName evidence="5">Transcriptional regulator</fullName>
    </submittedName>
</protein>
<dbReference type="PANTHER" id="PTHR43537:SF24">
    <property type="entry name" value="GLUCONATE OPERON TRANSCRIPTIONAL REPRESSOR"/>
    <property type="match status" value="1"/>
</dbReference>
<dbReference type="SUPFAM" id="SSF48008">
    <property type="entry name" value="GntR ligand-binding domain-like"/>
    <property type="match status" value="1"/>
</dbReference>
<dbReference type="Proteomes" id="UP000005730">
    <property type="component" value="Chromosome"/>
</dbReference>
<dbReference type="EMBL" id="CM001377">
    <property type="protein sequence ID" value="EHM09478.1"/>
    <property type="molecule type" value="Genomic_DNA"/>
</dbReference>
<dbReference type="InterPro" id="IPR000524">
    <property type="entry name" value="Tscrpt_reg_HTH_GntR"/>
</dbReference>
<feature type="domain" description="HTH gntR-type" evidence="4">
    <location>
        <begin position="6"/>
        <end position="73"/>
    </location>
</feature>
<dbReference type="CDD" id="cd07377">
    <property type="entry name" value="WHTH_GntR"/>
    <property type="match status" value="1"/>
</dbReference>
<evidence type="ECO:0000259" key="4">
    <source>
        <dbReference type="PROSITE" id="PS50949"/>
    </source>
</evidence>
<dbReference type="InterPro" id="IPR036388">
    <property type="entry name" value="WH-like_DNA-bd_sf"/>
</dbReference>